<name>A0ABQ5JR23_9EUKA</name>
<sequence length="151" mass="17413">MPTQRELTNRELAEYTADICERILKVVEPKGFLRAAQQIEGALLWREHDGAKIVDDAIKKQIDDGKTTLTITELKIIVKDEIKKNLEEEGDEKAEEHSRVFIQFLKFTLSNRLRHNPQLRSPRSTASQLRHDDSFVFIPRTETANPTSQSE</sequence>
<evidence type="ECO:0000313" key="2">
    <source>
        <dbReference type="EMBL" id="GKT13872.1"/>
    </source>
</evidence>
<evidence type="ECO:0000256" key="1">
    <source>
        <dbReference type="SAM" id="MobiDB-lite"/>
    </source>
</evidence>
<reference evidence="2" key="1">
    <citation type="submission" date="2022-03" db="EMBL/GenBank/DDBJ databases">
        <title>Draft genome sequence of Aduncisulcus paluster, a free-living microaerophilic Fornicata.</title>
        <authorList>
            <person name="Yuyama I."/>
            <person name="Kume K."/>
            <person name="Tamura T."/>
            <person name="Inagaki Y."/>
            <person name="Hashimoto T."/>
        </authorList>
    </citation>
    <scope>NUCLEOTIDE SEQUENCE</scope>
    <source>
        <strain evidence="2">NY0171</strain>
    </source>
</reference>
<organism evidence="2 3">
    <name type="scientific">Aduncisulcus paluster</name>
    <dbReference type="NCBI Taxonomy" id="2918883"/>
    <lineage>
        <taxon>Eukaryota</taxon>
        <taxon>Metamonada</taxon>
        <taxon>Carpediemonas-like organisms</taxon>
        <taxon>Aduncisulcus</taxon>
    </lineage>
</organism>
<feature type="compositionally biased region" description="Polar residues" evidence="1">
    <location>
        <begin position="118"/>
        <end position="128"/>
    </location>
</feature>
<accession>A0ABQ5JR23</accession>
<proteinExistence type="predicted"/>
<gene>
    <name evidence="2" type="ORF">ADUPG1_010354</name>
</gene>
<comment type="caution">
    <text evidence="2">The sequence shown here is derived from an EMBL/GenBank/DDBJ whole genome shotgun (WGS) entry which is preliminary data.</text>
</comment>
<evidence type="ECO:0000313" key="3">
    <source>
        <dbReference type="Proteomes" id="UP001057375"/>
    </source>
</evidence>
<protein>
    <submittedName>
        <fullName evidence="2">Uncharacterized protein</fullName>
    </submittedName>
</protein>
<feature type="compositionally biased region" description="Polar residues" evidence="1">
    <location>
        <begin position="142"/>
        <end position="151"/>
    </location>
</feature>
<feature type="region of interest" description="Disordered" evidence="1">
    <location>
        <begin position="116"/>
        <end position="151"/>
    </location>
</feature>
<dbReference type="EMBL" id="BQXS01011547">
    <property type="protein sequence ID" value="GKT13872.1"/>
    <property type="molecule type" value="Genomic_DNA"/>
</dbReference>
<keyword evidence="3" id="KW-1185">Reference proteome</keyword>
<dbReference type="Proteomes" id="UP001057375">
    <property type="component" value="Unassembled WGS sequence"/>
</dbReference>